<dbReference type="RefSeq" id="WP_154378915.1">
    <property type="nucleotide sequence ID" value="NZ_WKJJ01000017.1"/>
</dbReference>
<organism evidence="2 3">
    <name type="scientific">Pseudoduganella rivuli</name>
    <dbReference type="NCBI Taxonomy" id="2666085"/>
    <lineage>
        <taxon>Bacteria</taxon>
        <taxon>Pseudomonadati</taxon>
        <taxon>Pseudomonadota</taxon>
        <taxon>Betaproteobacteria</taxon>
        <taxon>Burkholderiales</taxon>
        <taxon>Oxalobacteraceae</taxon>
        <taxon>Telluria group</taxon>
        <taxon>Pseudoduganella</taxon>
    </lineage>
</organism>
<dbReference type="SUPFAM" id="SSF101898">
    <property type="entry name" value="NHL repeat"/>
    <property type="match status" value="1"/>
</dbReference>
<dbReference type="Proteomes" id="UP000446768">
    <property type="component" value="Unassembled WGS sequence"/>
</dbReference>
<comment type="caution">
    <text evidence="2">The sequence shown here is derived from an EMBL/GenBank/DDBJ whole genome shotgun (WGS) entry which is preliminary data.</text>
</comment>
<keyword evidence="3" id="KW-1185">Reference proteome</keyword>
<protein>
    <submittedName>
        <fullName evidence="2">Uncharacterized protein</fullName>
    </submittedName>
</protein>
<reference evidence="2 3" key="1">
    <citation type="submission" date="2019-11" db="EMBL/GenBank/DDBJ databases">
        <title>Novel species isolated from a subtropical stream in China.</title>
        <authorList>
            <person name="Lu H."/>
        </authorList>
    </citation>
    <scope>NUCLEOTIDE SEQUENCE [LARGE SCALE GENOMIC DNA]</scope>
    <source>
        <strain evidence="2 3">FT92W</strain>
    </source>
</reference>
<evidence type="ECO:0000313" key="3">
    <source>
        <dbReference type="Proteomes" id="UP000446768"/>
    </source>
</evidence>
<dbReference type="InterPro" id="IPR011042">
    <property type="entry name" value="6-blade_b-propeller_TolB-like"/>
</dbReference>
<dbReference type="EMBL" id="WKJJ01000017">
    <property type="protein sequence ID" value="MRV74890.1"/>
    <property type="molecule type" value="Genomic_DNA"/>
</dbReference>
<evidence type="ECO:0000256" key="1">
    <source>
        <dbReference type="SAM" id="SignalP"/>
    </source>
</evidence>
<feature type="signal peptide" evidence="1">
    <location>
        <begin position="1"/>
        <end position="21"/>
    </location>
</feature>
<accession>A0A7X2IRS5</accession>
<sequence length="430" mass="43817">MTRLSPRYALVPLLAILAACGADGPTGLKINATTSTVMQGGSGIALTATGGRKGDKVSWRLLPGSSGSLTPSDDTRSAIYFPDASAGAASTHSIEAKLRSDTQTLALQVQPSPVSELMASLPQWWQTVSLPGTGGTGYTGEPRGFAPDGAGGYYVSYASPTSKVIQVKGSAAPVEIGALAGYGIIGGTKDGTLYLVQAAANYALTVSKRTPDGKLSVLTRTAAHDGKKATIDGPSGTATALLARFTFDSAGNLFALDGSKVRKIAADGSWSTLAGDGCGMGTAPACPLYPVAGKGASARIGQSTAIASATDGTLYVATASAILKITKDGDVTILAGANNERSGRMIDGAGTDAYFHQPLSLSLDTAGNIYALDYDTIRRITPSGAVSTVATGIGAMQQGHGELAATSIRMNDNGAIDFLRYVDIRRVKVQ</sequence>
<dbReference type="PANTHER" id="PTHR13833:SF71">
    <property type="entry name" value="NHL DOMAIN-CONTAINING PROTEIN"/>
    <property type="match status" value="1"/>
</dbReference>
<feature type="chain" id="PRO_5030580658" evidence="1">
    <location>
        <begin position="22"/>
        <end position="430"/>
    </location>
</feature>
<dbReference type="AlphaFoldDB" id="A0A7X2IRS5"/>
<dbReference type="Gene3D" id="2.120.10.30">
    <property type="entry name" value="TolB, C-terminal domain"/>
    <property type="match status" value="2"/>
</dbReference>
<evidence type="ECO:0000313" key="2">
    <source>
        <dbReference type="EMBL" id="MRV74890.1"/>
    </source>
</evidence>
<keyword evidence="1" id="KW-0732">Signal</keyword>
<dbReference type="PANTHER" id="PTHR13833">
    <property type="match status" value="1"/>
</dbReference>
<gene>
    <name evidence="2" type="ORF">GJ700_24560</name>
</gene>
<name>A0A7X2IRS5_9BURK</name>
<dbReference type="PROSITE" id="PS51257">
    <property type="entry name" value="PROKAR_LIPOPROTEIN"/>
    <property type="match status" value="1"/>
</dbReference>
<proteinExistence type="predicted"/>